<proteinExistence type="predicted"/>
<name>A0A1V1NQA4_9BACT</name>
<accession>A0A1V1NQA4</accession>
<sequence length="150" mass="17869">MIADEWIIHVGHTDHLVEGRCFWKINESLLPFKVYHEKQFMELSYDDHNDLNHKSIQYLMIRFLSKYIPMEYTGMNINRFESDLFSIYLLRKIRAYAGIIFKPLQTNLFEEIQLLVSSDLMRLINPHDRVTSAEMIVDSKQIPVQILDSF</sequence>
<evidence type="ECO:0000313" key="2">
    <source>
        <dbReference type="Proteomes" id="UP000189670"/>
    </source>
</evidence>
<protein>
    <submittedName>
        <fullName evidence="1">Uncharacterized protein</fullName>
    </submittedName>
</protein>
<dbReference type="Proteomes" id="UP000189670">
    <property type="component" value="Unassembled WGS sequence"/>
</dbReference>
<gene>
    <name evidence="1" type="ORF">OMM_15388</name>
</gene>
<comment type="caution">
    <text evidence="1">The sequence shown here is derived from an EMBL/GenBank/DDBJ whole genome shotgun (WGS) entry which is preliminary data.</text>
</comment>
<dbReference type="EMBL" id="ATBP01003683">
    <property type="protein sequence ID" value="ETR64761.1"/>
    <property type="molecule type" value="Genomic_DNA"/>
</dbReference>
<reference evidence="2" key="1">
    <citation type="submission" date="2012-11" db="EMBL/GenBank/DDBJ databases">
        <authorList>
            <person name="Lucero-Rivera Y.E."/>
            <person name="Tovar-Ramirez D."/>
        </authorList>
    </citation>
    <scope>NUCLEOTIDE SEQUENCE [LARGE SCALE GENOMIC DNA]</scope>
    <source>
        <strain evidence="2">Araruama</strain>
    </source>
</reference>
<feature type="non-terminal residue" evidence="1">
    <location>
        <position position="150"/>
    </location>
</feature>
<evidence type="ECO:0000313" key="1">
    <source>
        <dbReference type="EMBL" id="ETR64761.1"/>
    </source>
</evidence>
<dbReference type="AlphaFoldDB" id="A0A1V1NQA4"/>
<organism evidence="1 2">
    <name type="scientific">Candidatus Magnetoglobus multicellularis str. Araruama</name>
    <dbReference type="NCBI Taxonomy" id="890399"/>
    <lineage>
        <taxon>Bacteria</taxon>
        <taxon>Pseudomonadati</taxon>
        <taxon>Thermodesulfobacteriota</taxon>
        <taxon>Desulfobacteria</taxon>
        <taxon>Desulfobacterales</taxon>
        <taxon>Desulfobacteraceae</taxon>
        <taxon>Candidatus Magnetoglobus</taxon>
    </lineage>
</organism>